<feature type="domain" description="Dyp-type peroxidase C-terminal" evidence="1">
    <location>
        <begin position="2"/>
        <end position="54"/>
    </location>
</feature>
<evidence type="ECO:0000313" key="3">
    <source>
        <dbReference type="Proteomes" id="UP001501563"/>
    </source>
</evidence>
<name>A0ABP7LRL2_9ACTN</name>
<gene>
    <name evidence="2" type="ORF">GCM10022207_90930</name>
</gene>
<organism evidence="2 3">
    <name type="scientific">Streptomyces lannensis</name>
    <dbReference type="NCBI Taxonomy" id="766498"/>
    <lineage>
        <taxon>Bacteria</taxon>
        <taxon>Bacillati</taxon>
        <taxon>Actinomycetota</taxon>
        <taxon>Actinomycetes</taxon>
        <taxon>Kitasatosporales</taxon>
        <taxon>Streptomycetaceae</taxon>
        <taxon>Streptomyces</taxon>
    </lineage>
</organism>
<evidence type="ECO:0000259" key="1">
    <source>
        <dbReference type="Pfam" id="PF20628"/>
    </source>
</evidence>
<keyword evidence="3" id="KW-1185">Reference proteome</keyword>
<reference evidence="3" key="1">
    <citation type="journal article" date="2019" name="Int. J. Syst. Evol. Microbiol.">
        <title>The Global Catalogue of Microorganisms (GCM) 10K type strain sequencing project: providing services to taxonomists for standard genome sequencing and annotation.</title>
        <authorList>
            <consortium name="The Broad Institute Genomics Platform"/>
            <consortium name="The Broad Institute Genome Sequencing Center for Infectious Disease"/>
            <person name="Wu L."/>
            <person name="Ma J."/>
        </authorList>
    </citation>
    <scope>NUCLEOTIDE SEQUENCE [LARGE SCALE GENOMIC DNA]</scope>
    <source>
        <strain evidence="3">JCM 16578</strain>
    </source>
</reference>
<evidence type="ECO:0000313" key="2">
    <source>
        <dbReference type="EMBL" id="GAA3907293.1"/>
    </source>
</evidence>
<sequence length="54" mass="6086">MEAREKAIDRRTATKVELDEPTWHVSLNTVLDGDSWKLQILRDNLSFGSAGQGE</sequence>
<protein>
    <recommendedName>
        <fullName evidence="1">Dyp-type peroxidase C-terminal domain-containing protein</fullName>
    </recommendedName>
</protein>
<proteinExistence type="predicted"/>
<dbReference type="InterPro" id="IPR048328">
    <property type="entry name" value="Dyp_perox_C"/>
</dbReference>
<accession>A0ABP7LRL2</accession>
<comment type="caution">
    <text evidence="2">The sequence shown here is derived from an EMBL/GenBank/DDBJ whole genome shotgun (WGS) entry which is preliminary data.</text>
</comment>
<dbReference type="EMBL" id="BAAAZA010000069">
    <property type="protein sequence ID" value="GAA3907293.1"/>
    <property type="molecule type" value="Genomic_DNA"/>
</dbReference>
<dbReference type="Proteomes" id="UP001501563">
    <property type="component" value="Unassembled WGS sequence"/>
</dbReference>
<dbReference type="Pfam" id="PF20628">
    <property type="entry name" value="Dyp_perox_C"/>
    <property type="match status" value="1"/>
</dbReference>